<accession>A0ABW0GQV9</accession>
<dbReference type="InterPro" id="IPR013108">
    <property type="entry name" value="Amidohydro_3"/>
</dbReference>
<dbReference type="PANTHER" id="PTHR22642:SF2">
    <property type="entry name" value="PROTEIN LONG AFTER FAR-RED 3"/>
    <property type="match status" value="1"/>
</dbReference>
<reference evidence="3" key="1">
    <citation type="journal article" date="2019" name="Int. J. Syst. Evol. Microbiol.">
        <title>The Global Catalogue of Microorganisms (GCM) 10K type strain sequencing project: providing services to taxonomists for standard genome sequencing and annotation.</title>
        <authorList>
            <consortium name="The Broad Institute Genomics Platform"/>
            <consortium name="The Broad Institute Genome Sequencing Center for Infectious Disease"/>
            <person name="Wu L."/>
            <person name="Ma J."/>
        </authorList>
    </citation>
    <scope>NUCLEOTIDE SEQUENCE [LARGE SCALE GENOMIC DNA]</scope>
    <source>
        <strain evidence="3">CCUG 43114</strain>
    </source>
</reference>
<dbReference type="InterPro" id="IPR011059">
    <property type="entry name" value="Metal-dep_hydrolase_composite"/>
</dbReference>
<dbReference type="EC" id="3.5.-.-" evidence="2"/>
<evidence type="ECO:0000259" key="1">
    <source>
        <dbReference type="Pfam" id="PF07969"/>
    </source>
</evidence>
<dbReference type="InterPro" id="IPR033932">
    <property type="entry name" value="YtcJ-like"/>
</dbReference>
<gene>
    <name evidence="2" type="ORF">ACFPJ6_12520</name>
</gene>
<dbReference type="PANTHER" id="PTHR22642">
    <property type="entry name" value="IMIDAZOLONEPROPIONASE"/>
    <property type="match status" value="1"/>
</dbReference>
<comment type="caution">
    <text evidence="2">The sequence shown here is derived from an EMBL/GenBank/DDBJ whole genome shotgun (WGS) entry which is preliminary data.</text>
</comment>
<dbReference type="InterPro" id="IPR032466">
    <property type="entry name" value="Metal_Hydrolase"/>
</dbReference>
<dbReference type="Pfam" id="PF07969">
    <property type="entry name" value="Amidohydro_3"/>
    <property type="match status" value="1"/>
</dbReference>
<dbReference type="SUPFAM" id="SSF51556">
    <property type="entry name" value="Metallo-dependent hydrolases"/>
    <property type="match status" value="1"/>
</dbReference>
<sequence length="557" mass="58658">MSAVAVTVFAGGTVRPGAGLAPSTALAVRGDRVVALDDAALALRTAPGAEVVDLAGDALLPAFGDGHVHALFAGLERLGPRVSGLRSVEAVVAEVARWAAAHADADWVVGGRYDPVLAPGGDLDARLLDAAVPDRPVVLDATDHHTMWVNSEALRRCGIDAATPEPAGGRIVRRADGSPLGTLREWDACDLVRAHLPARTDAERVAAVAEATATLAASGVTWLQEAWVELDTVPAWLEAARQDRLAARVDLAIRLDPDRWREQLPLVRDAAADVARLAHPRLTARTVKVFVDGVLEGGTATLLEPYLPLPGDRAACACPHPGRGPAVRPAEGWGLPVWSGPELRAALAAYAAAGFRPHLHVIGDAAVRLGLDALESLRPRGPLPARRAVLAHVQLVDPADLPRLAALGVVANCEPLWAAWDPVQRDLTAPRLGPVRTARQYPLASLVRSGAHVSFGSDWPVTSHVPLEGIQVAVTRRPVDEPARAPFVPAERLDVATALDAYSRGSAYQAFADDRGVLRPGAEADLVRLSADPHAVDARDLHAVEVRGTWCAGARTA</sequence>
<protein>
    <submittedName>
        <fullName evidence="2">Amidohydrolase</fullName>
        <ecNumber evidence="2">3.5.-.-</ecNumber>
    </submittedName>
</protein>
<dbReference type="CDD" id="cd01300">
    <property type="entry name" value="YtcJ_like"/>
    <property type="match status" value="1"/>
</dbReference>
<evidence type="ECO:0000313" key="2">
    <source>
        <dbReference type="EMBL" id="MFC5381615.1"/>
    </source>
</evidence>
<dbReference type="SUPFAM" id="SSF51338">
    <property type="entry name" value="Composite domain of metallo-dependent hydrolases"/>
    <property type="match status" value="1"/>
</dbReference>
<keyword evidence="2" id="KW-0378">Hydrolase</keyword>
<keyword evidence="3" id="KW-1185">Reference proteome</keyword>
<proteinExistence type="predicted"/>
<evidence type="ECO:0000313" key="3">
    <source>
        <dbReference type="Proteomes" id="UP001596122"/>
    </source>
</evidence>
<dbReference type="Gene3D" id="2.30.40.10">
    <property type="entry name" value="Urease, subunit C, domain 1"/>
    <property type="match status" value="1"/>
</dbReference>
<feature type="domain" description="Amidohydrolase 3" evidence="1">
    <location>
        <begin position="50"/>
        <end position="555"/>
    </location>
</feature>
<dbReference type="RefSeq" id="WP_340269549.1">
    <property type="nucleotide sequence ID" value="NZ_JBBEOG010000004.1"/>
</dbReference>
<name>A0ABW0GQV9_9MICO</name>
<dbReference type="Gene3D" id="3.20.20.140">
    <property type="entry name" value="Metal-dependent hydrolases"/>
    <property type="match status" value="1"/>
</dbReference>
<dbReference type="GO" id="GO:0016787">
    <property type="term" value="F:hydrolase activity"/>
    <property type="evidence" value="ECO:0007669"/>
    <property type="project" value="UniProtKB-KW"/>
</dbReference>
<dbReference type="Proteomes" id="UP001596122">
    <property type="component" value="Unassembled WGS sequence"/>
</dbReference>
<organism evidence="2 3">
    <name type="scientific">Aquipuribacter nitratireducens</name>
    <dbReference type="NCBI Taxonomy" id="650104"/>
    <lineage>
        <taxon>Bacteria</taxon>
        <taxon>Bacillati</taxon>
        <taxon>Actinomycetota</taxon>
        <taxon>Actinomycetes</taxon>
        <taxon>Micrococcales</taxon>
        <taxon>Intrasporangiaceae</taxon>
        <taxon>Aquipuribacter</taxon>
    </lineage>
</organism>
<dbReference type="EMBL" id="JBHSLD010000009">
    <property type="protein sequence ID" value="MFC5381615.1"/>
    <property type="molecule type" value="Genomic_DNA"/>
</dbReference>
<dbReference type="Gene3D" id="3.10.310.70">
    <property type="match status" value="1"/>
</dbReference>